<dbReference type="RefSeq" id="WP_149159474.1">
    <property type="nucleotide sequence ID" value="NZ_CP043505.1"/>
</dbReference>
<protein>
    <submittedName>
        <fullName evidence="3">Iron ABC transporter ATP-binding protein</fullName>
    </submittedName>
</protein>
<proteinExistence type="predicted"/>
<keyword evidence="3" id="KW-0067">ATP-binding</keyword>
<dbReference type="Proteomes" id="UP000324678">
    <property type="component" value="Chromosome"/>
</dbReference>
<feature type="signal peptide" evidence="2">
    <location>
        <begin position="1"/>
        <end position="26"/>
    </location>
</feature>
<dbReference type="PROSITE" id="PS51257">
    <property type="entry name" value="PROKAR_LIPOPROTEIN"/>
    <property type="match status" value="1"/>
</dbReference>
<evidence type="ECO:0000256" key="2">
    <source>
        <dbReference type="SAM" id="SignalP"/>
    </source>
</evidence>
<keyword evidence="3" id="KW-0547">Nucleotide-binding</keyword>
<dbReference type="OrthoDB" id="5122815at2"/>
<sequence length="210" mass="20778">MLRSLRRPLRPLLVAAAVAGAAALLAACAPGSPLPTGGTTPATEHPTESAPSTGEPTPGETFAPEEPSPPFAIACDALLTPEQVYAFNPNVGAAPEYEPASANVLAVVDAGGTACGWLNQTSGEVIEIAVATPADAALAAAASSAASRLQAVPTYGTPPAVEGYFGRAGQAGSAQVFSGRYWVVVESVALFEPGDAAGLVGSVLGNLPAS</sequence>
<accession>A0A5C1YBR1</accession>
<feature type="region of interest" description="Disordered" evidence="1">
    <location>
        <begin position="35"/>
        <end position="67"/>
    </location>
</feature>
<feature type="chain" id="PRO_5039342068" evidence="2">
    <location>
        <begin position="27"/>
        <end position="210"/>
    </location>
</feature>
<dbReference type="GO" id="GO:0005524">
    <property type="term" value="F:ATP binding"/>
    <property type="evidence" value="ECO:0007669"/>
    <property type="project" value="UniProtKB-KW"/>
</dbReference>
<dbReference type="KEGG" id="ail:FLP10_02750"/>
<name>A0A5C1YBR1_9MICO</name>
<evidence type="ECO:0000256" key="1">
    <source>
        <dbReference type="SAM" id="MobiDB-lite"/>
    </source>
</evidence>
<gene>
    <name evidence="3" type="ORF">FLP10_02750</name>
</gene>
<evidence type="ECO:0000313" key="4">
    <source>
        <dbReference type="Proteomes" id="UP000324678"/>
    </source>
</evidence>
<keyword evidence="2" id="KW-0732">Signal</keyword>
<dbReference type="AlphaFoldDB" id="A0A5C1YBR1"/>
<evidence type="ECO:0000313" key="3">
    <source>
        <dbReference type="EMBL" id="QEO13451.1"/>
    </source>
</evidence>
<keyword evidence="4" id="KW-1185">Reference proteome</keyword>
<reference evidence="3 4" key="1">
    <citation type="submission" date="2019-09" db="EMBL/GenBank/DDBJ databases">
        <title>Genome sequencing of strain KACC 19306.</title>
        <authorList>
            <person name="Heo J."/>
            <person name="Kim S.-J."/>
            <person name="Kim J.-S."/>
            <person name="Hong S.-B."/>
            <person name="Kwon S.-W."/>
        </authorList>
    </citation>
    <scope>NUCLEOTIDE SEQUENCE [LARGE SCALE GENOMIC DNA]</scope>
    <source>
        <strain evidence="3 4">KACC 19306</strain>
    </source>
</reference>
<dbReference type="EMBL" id="CP043505">
    <property type="protein sequence ID" value="QEO13451.1"/>
    <property type="molecule type" value="Genomic_DNA"/>
</dbReference>
<organism evidence="3 4">
    <name type="scientific">Agromyces intestinalis</name>
    <dbReference type="NCBI Taxonomy" id="2592652"/>
    <lineage>
        <taxon>Bacteria</taxon>
        <taxon>Bacillati</taxon>
        <taxon>Actinomycetota</taxon>
        <taxon>Actinomycetes</taxon>
        <taxon>Micrococcales</taxon>
        <taxon>Microbacteriaceae</taxon>
        <taxon>Agromyces</taxon>
    </lineage>
</organism>